<dbReference type="InterPro" id="IPR050925">
    <property type="entry name" value="Rhomboid_protease_S54"/>
</dbReference>
<dbReference type="EMBL" id="CP032090">
    <property type="protein sequence ID" value="AXV64353.1"/>
    <property type="molecule type" value="Genomic_DNA"/>
</dbReference>
<evidence type="ECO:0000313" key="12">
    <source>
        <dbReference type="EMBL" id="AXV64353.1"/>
    </source>
</evidence>
<keyword evidence="8 9" id="KW-0472">Membrane</keyword>
<dbReference type="GO" id="GO:0006508">
    <property type="term" value="P:proteolysis"/>
    <property type="evidence" value="ECO:0007669"/>
    <property type="project" value="UniProtKB-KW"/>
</dbReference>
<evidence type="ECO:0000256" key="3">
    <source>
        <dbReference type="ARBA" id="ARBA00022475"/>
    </source>
</evidence>
<dbReference type="GO" id="GO:0016020">
    <property type="term" value="C:membrane"/>
    <property type="evidence" value="ECO:0007669"/>
    <property type="project" value="UniProtKB-SubCell"/>
</dbReference>
<feature type="transmembrane region" description="Helical" evidence="9">
    <location>
        <begin position="221"/>
        <end position="239"/>
    </location>
</feature>
<feature type="transmembrane region" description="Helical" evidence="9">
    <location>
        <begin position="135"/>
        <end position="157"/>
    </location>
</feature>
<accession>A0AAD0RXB9</accession>
<dbReference type="InterPro" id="IPR038236">
    <property type="entry name" value="GlpG_N_sf"/>
</dbReference>
<comment type="subcellular location">
    <subcellularLocation>
        <location evidence="1">Membrane</location>
        <topology evidence="1">Multi-pass membrane protein</topology>
    </subcellularLocation>
</comment>
<keyword evidence="5 9" id="KW-0812">Transmembrane</keyword>
<dbReference type="GO" id="GO:0004252">
    <property type="term" value="F:serine-type endopeptidase activity"/>
    <property type="evidence" value="ECO:0007669"/>
    <property type="project" value="InterPro"/>
</dbReference>
<dbReference type="PANTHER" id="PTHR43731:SF14">
    <property type="entry name" value="PRESENILIN-ASSOCIATED RHOMBOID-LIKE PROTEIN, MITOCHONDRIAL"/>
    <property type="match status" value="1"/>
</dbReference>
<keyword evidence="7 9" id="KW-1133">Transmembrane helix</keyword>
<feature type="transmembrane region" description="Helical" evidence="9">
    <location>
        <begin position="194"/>
        <end position="214"/>
    </location>
</feature>
<comment type="similarity">
    <text evidence="2">Belongs to the peptidase S54 family.</text>
</comment>
<sequence length="271" mass="30165">MIELGSINNPRAAQGFIDYIKSKGLQGELRSHDGKTVIICVAPEHFHQAQPLWQAFTANPNDEKYLQASWQVGSTESPLLYQGQSLNLKARFKALSWLNRTVTLVSIAIFVAFLLGGFETLYGMLQFNPAKPLTWFTPAIVHFSAIHLIFNLIWWMTLGNDIEKRSGKLTLVGLFLVTAFISNWAQFLVVGPNFGGLSGVVYGLLGFCWIYGVMRPQLPPLVSNSIVGFMLVWLILGFVDMLPVRMANWAHLAGLIAGMAYAMSDKLLSRK</sequence>
<dbReference type="EC" id="3.4.21.105" evidence="12"/>
<keyword evidence="4" id="KW-0997">Cell inner membrane</keyword>
<feature type="domain" description="Peptidase S54 rhomboid" evidence="10">
    <location>
        <begin position="133"/>
        <end position="263"/>
    </location>
</feature>
<keyword evidence="3" id="KW-1003">Cell membrane</keyword>
<organism evidence="12 13">
    <name type="scientific">Pseudoalteromonas lipolytica</name>
    <dbReference type="NCBI Taxonomy" id="570156"/>
    <lineage>
        <taxon>Bacteria</taxon>
        <taxon>Pseudomonadati</taxon>
        <taxon>Pseudomonadota</taxon>
        <taxon>Gammaproteobacteria</taxon>
        <taxon>Alteromonadales</taxon>
        <taxon>Pseudoalteromonadaceae</taxon>
        <taxon>Pseudoalteromonas</taxon>
    </lineage>
</organism>
<evidence type="ECO:0000256" key="5">
    <source>
        <dbReference type="ARBA" id="ARBA00022692"/>
    </source>
</evidence>
<dbReference type="NCBIfam" id="TIGR04239">
    <property type="entry name" value="rhombo_GlpG"/>
    <property type="match status" value="1"/>
</dbReference>
<dbReference type="Proteomes" id="UP000264605">
    <property type="component" value="Chromosome"/>
</dbReference>
<evidence type="ECO:0000256" key="2">
    <source>
        <dbReference type="ARBA" id="ARBA00009045"/>
    </source>
</evidence>
<dbReference type="InterPro" id="IPR035952">
    <property type="entry name" value="Rhomboid-like_sf"/>
</dbReference>
<reference evidence="12 13" key="1">
    <citation type="submission" date="2018-08" db="EMBL/GenBank/DDBJ databases">
        <title>Draft genome sequence of Pseudoalteromonas donghaensis HJ51.</title>
        <authorList>
            <person name="Oh J."/>
            <person name="Roh D."/>
        </authorList>
    </citation>
    <scope>NUCLEOTIDE SEQUENCE [LARGE SCALE GENOMIC DNA]</scope>
    <source>
        <strain evidence="12 13">HJ51</strain>
    </source>
</reference>
<feature type="transmembrane region" description="Helical" evidence="9">
    <location>
        <begin position="245"/>
        <end position="263"/>
    </location>
</feature>
<feature type="transmembrane region" description="Helical" evidence="9">
    <location>
        <begin position="97"/>
        <end position="115"/>
    </location>
</feature>
<evidence type="ECO:0000259" key="10">
    <source>
        <dbReference type="Pfam" id="PF01694"/>
    </source>
</evidence>
<proteinExistence type="inferred from homology"/>
<name>A0AAD0RXB9_9GAMM</name>
<dbReference type="AlphaFoldDB" id="A0AAD0RXB9"/>
<evidence type="ECO:0000256" key="1">
    <source>
        <dbReference type="ARBA" id="ARBA00004141"/>
    </source>
</evidence>
<evidence type="ECO:0000256" key="7">
    <source>
        <dbReference type="ARBA" id="ARBA00022989"/>
    </source>
</evidence>
<evidence type="ECO:0000313" key="13">
    <source>
        <dbReference type="Proteomes" id="UP000264605"/>
    </source>
</evidence>
<dbReference type="InterPro" id="IPR022764">
    <property type="entry name" value="Peptidase_S54_rhomboid_dom"/>
</dbReference>
<dbReference type="InterPro" id="IPR023662">
    <property type="entry name" value="Rhomboid_protease_GlpG"/>
</dbReference>
<protein>
    <submittedName>
        <fullName evidence="12">Rhomboid family intramembrane serine protease GlpG</fullName>
        <ecNumber evidence="12">3.4.21.105</ecNumber>
    </submittedName>
</protein>
<evidence type="ECO:0000256" key="9">
    <source>
        <dbReference type="SAM" id="Phobius"/>
    </source>
</evidence>
<dbReference type="InterPro" id="IPR022732">
    <property type="entry name" value="Peptidase_S54_GlpG_N"/>
</dbReference>
<dbReference type="Gene3D" id="3.30.70.2350">
    <property type="match status" value="1"/>
</dbReference>
<keyword evidence="6 12" id="KW-0378">Hydrolase</keyword>
<dbReference type="Gene3D" id="1.20.1540.10">
    <property type="entry name" value="Rhomboid-like"/>
    <property type="match status" value="1"/>
</dbReference>
<gene>
    <name evidence="12" type="primary">glpG</name>
    <name evidence="12" type="ORF">D0907_03195</name>
</gene>
<dbReference type="Pfam" id="PF01694">
    <property type="entry name" value="Rhomboid"/>
    <property type="match status" value="1"/>
</dbReference>
<feature type="domain" description="Peptidase S54 GlpG peptidase N-terminal" evidence="11">
    <location>
        <begin position="1"/>
        <end position="84"/>
    </location>
</feature>
<keyword evidence="12" id="KW-0645">Protease</keyword>
<evidence type="ECO:0000256" key="4">
    <source>
        <dbReference type="ARBA" id="ARBA00022519"/>
    </source>
</evidence>
<evidence type="ECO:0000259" key="11">
    <source>
        <dbReference type="Pfam" id="PF12122"/>
    </source>
</evidence>
<evidence type="ECO:0000256" key="6">
    <source>
        <dbReference type="ARBA" id="ARBA00022801"/>
    </source>
</evidence>
<dbReference type="Pfam" id="PF12122">
    <property type="entry name" value="Rhomboid_N"/>
    <property type="match status" value="1"/>
</dbReference>
<dbReference type="SUPFAM" id="SSF144091">
    <property type="entry name" value="Rhomboid-like"/>
    <property type="match status" value="1"/>
</dbReference>
<feature type="transmembrane region" description="Helical" evidence="9">
    <location>
        <begin position="169"/>
        <end position="188"/>
    </location>
</feature>
<evidence type="ECO:0000256" key="8">
    <source>
        <dbReference type="ARBA" id="ARBA00023136"/>
    </source>
</evidence>
<dbReference type="RefSeq" id="WP_118844007.1">
    <property type="nucleotide sequence ID" value="NZ_CP032090.1"/>
</dbReference>
<dbReference type="KEGG" id="pdj:D0907_03195"/>
<dbReference type="PANTHER" id="PTHR43731">
    <property type="entry name" value="RHOMBOID PROTEASE"/>
    <property type="match status" value="1"/>
</dbReference>
<dbReference type="GeneID" id="99504451"/>